<keyword evidence="3" id="KW-1185">Reference proteome</keyword>
<dbReference type="PANTHER" id="PTHR43377:SF2">
    <property type="entry name" value="BINDING ROSSMANN FOLD OXIDOREDUCTASE, PUTATIVE (AFU_ORTHOLOGUE AFUA_4G00560)-RELATED"/>
    <property type="match status" value="1"/>
</dbReference>
<feature type="domain" description="GFO/IDH/MocA-like oxidoreductase" evidence="1">
    <location>
        <begin position="12"/>
        <end position="137"/>
    </location>
</feature>
<evidence type="ECO:0000259" key="1">
    <source>
        <dbReference type="Pfam" id="PF22725"/>
    </source>
</evidence>
<dbReference type="InterPro" id="IPR055170">
    <property type="entry name" value="GFO_IDH_MocA-like_dom"/>
</dbReference>
<organism evidence="2 3">
    <name type="scientific">Paenibacillus oceani</name>
    <dbReference type="NCBI Taxonomy" id="2772510"/>
    <lineage>
        <taxon>Bacteria</taxon>
        <taxon>Bacillati</taxon>
        <taxon>Bacillota</taxon>
        <taxon>Bacilli</taxon>
        <taxon>Bacillales</taxon>
        <taxon>Paenibacillaceae</taxon>
        <taxon>Paenibacillus</taxon>
    </lineage>
</organism>
<dbReference type="SUPFAM" id="SSF55347">
    <property type="entry name" value="Glyceraldehyde-3-phosphate dehydrogenase-like, C-terminal domain"/>
    <property type="match status" value="1"/>
</dbReference>
<dbReference type="EMBL" id="JACXJA010000031">
    <property type="protein sequence ID" value="MBD2864603.1"/>
    <property type="molecule type" value="Genomic_DNA"/>
</dbReference>
<evidence type="ECO:0000313" key="2">
    <source>
        <dbReference type="EMBL" id="MBD2864603.1"/>
    </source>
</evidence>
<gene>
    <name evidence="2" type="ORF">IDH45_21675</name>
</gene>
<accession>A0A927H1R3</accession>
<dbReference type="Pfam" id="PF22725">
    <property type="entry name" value="GFO_IDH_MocA_C3"/>
    <property type="match status" value="1"/>
</dbReference>
<dbReference type="AlphaFoldDB" id="A0A927H1R3"/>
<protein>
    <recommendedName>
        <fullName evidence="1">GFO/IDH/MocA-like oxidoreductase domain-containing protein</fullName>
    </recommendedName>
</protein>
<dbReference type="RefSeq" id="WP_190930231.1">
    <property type="nucleotide sequence ID" value="NZ_JACXJA010000031.1"/>
</dbReference>
<comment type="caution">
    <text evidence="2">The sequence shown here is derived from an EMBL/GenBank/DDBJ whole genome shotgun (WGS) entry which is preliminary data.</text>
</comment>
<name>A0A927H1R3_9BACL</name>
<reference evidence="2" key="1">
    <citation type="submission" date="2020-09" db="EMBL/GenBank/DDBJ databases">
        <title>A novel bacterium of genus Paenibacillus, isolated from South China Sea.</title>
        <authorList>
            <person name="Huang H."/>
            <person name="Mo K."/>
            <person name="Hu Y."/>
        </authorList>
    </citation>
    <scope>NUCLEOTIDE SEQUENCE</scope>
    <source>
        <strain evidence="2">IB182363</strain>
    </source>
</reference>
<dbReference type="PANTHER" id="PTHR43377">
    <property type="entry name" value="BILIVERDIN REDUCTASE A"/>
    <property type="match status" value="1"/>
</dbReference>
<dbReference type="Gene3D" id="3.30.360.10">
    <property type="entry name" value="Dihydrodipicolinate Reductase, domain 2"/>
    <property type="match status" value="1"/>
</dbReference>
<evidence type="ECO:0000313" key="3">
    <source>
        <dbReference type="Proteomes" id="UP000639396"/>
    </source>
</evidence>
<proteinExistence type="predicted"/>
<sequence>MMKTLSHFVCFKGWYRDEGETGGLFLQKATHDFDYLNFILQAKPTQICAMTSKQVFKGNKPAGLKCADCDENDTCEEGQAWQWESCCYAEDTGNEDSGSALIRYESGMHVSYSQNFFVRRKAGLRGARLIGYKGTLEFDFSGKIRVFLHHKPRVDTYELEAENGHSGGDAALARNFIQVIRGEGRSISSLNDGMLSAYMCLKARESAQTGSFQQLNW</sequence>
<dbReference type="Proteomes" id="UP000639396">
    <property type="component" value="Unassembled WGS sequence"/>
</dbReference>
<dbReference type="InterPro" id="IPR051450">
    <property type="entry name" value="Gfo/Idh/MocA_Oxidoreductases"/>
</dbReference>